<evidence type="ECO:0000259" key="5">
    <source>
        <dbReference type="Pfam" id="PF00296"/>
    </source>
</evidence>
<keyword evidence="3" id="KW-0560">Oxidoreductase</keyword>
<reference evidence="6 7" key="1">
    <citation type="submission" date="2019-07" db="EMBL/GenBank/DDBJ databases">
        <title>Sphingomonas solaris sp. nov., isolated from a solar panel from Boston, Massachusetts.</title>
        <authorList>
            <person name="Tanner K."/>
            <person name="Pascual J."/>
            <person name="Mancuso C."/>
            <person name="Pereto J."/>
            <person name="Khalil A."/>
            <person name="Vilanova C."/>
        </authorList>
    </citation>
    <scope>NUCLEOTIDE SEQUENCE [LARGE SCALE GENOMIC DNA]</scope>
    <source>
        <strain evidence="6 7">R4DWN</strain>
    </source>
</reference>
<dbReference type="AlphaFoldDB" id="A0A558RA59"/>
<dbReference type="PANTHER" id="PTHR30137">
    <property type="entry name" value="LUCIFERASE-LIKE MONOOXYGENASE"/>
    <property type="match status" value="1"/>
</dbReference>
<dbReference type="RefSeq" id="WP_145148761.1">
    <property type="nucleotide sequence ID" value="NZ_VNIM01000012.1"/>
</dbReference>
<dbReference type="OrthoDB" id="7239898at2"/>
<dbReference type="SUPFAM" id="SSF51679">
    <property type="entry name" value="Bacterial luciferase-like"/>
    <property type="match status" value="1"/>
</dbReference>
<dbReference type="Gene3D" id="3.20.20.30">
    <property type="entry name" value="Luciferase-like domain"/>
    <property type="match status" value="1"/>
</dbReference>
<dbReference type="PANTHER" id="PTHR30137:SF16">
    <property type="entry name" value="BLL0895 PROTEIN"/>
    <property type="match status" value="1"/>
</dbReference>
<accession>A0A558RA59</accession>
<gene>
    <name evidence="6" type="ORF">FOY91_04990</name>
</gene>
<evidence type="ECO:0000256" key="2">
    <source>
        <dbReference type="ARBA" id="ARBA00022630"/>
    </source>
</evidence>
<dbReference type="GO" id="GO:0016705">
    <property type="term" value="F:oxidoreductase activity, acting on paired donors, with incorporation or reduction of molecular oxygen"/>
    <property type="evidence" value="ECO:0007669"/>
    <property type="project" value="InterPro"/>
</dbReference>
<keyword evidence="7" id="KW-1185">Reference proteome</keyword>
<organism evidence="6 7">
    <name type="scientific">Alterirhizorhabdus solaris</name>
    <dbReference type="NCBI Taxonomy" id="2529389"/>
    <lineage>
        <taxon>Bacteria</taxon>
        <taxon>Pseudomonadati</taxon>
        <taxon>Pseudomonadota</taxon>
        <taxon>Alphaproteobacteria</taxon>
        <taxon>Sphingomonadales</taxon>
        <taxon>Rhizorhabdaceae</taxon>
        <taxon>Alterirhizorhabdus</taxon>
    </lineage>
</organism>
<keyword evidence="4" id="KW-0503">Monooxygenase</keyword>
<dbReference type="EMBL" id="VNIM01000012">
    <property type="protein sequence ID" value="TVV76261.1"/>
    <property type="molecule type" value="Genomic_DNA"/>
</dbReference>
<evidence type="ECO:0000256" key="4">
    <source>
        <dbReference type="ARBA" id="ARBA00023033"/>
    </source>
</evidence>
<dbReference type="InterPro" id="IPR036661">
    <property type="entry name" value="Luciferase-like_sf"/>
</dbReference>
<proteinExistence type="inferred from homology"/>
<evidence type="ECO:0000256" key="1">
    <source>
        <dbReference type="ARBA" id="ARBA00010426"/>
    </source>
</evidence>
<evidence type="ECO:0000313" key="7">
    <source>
        <dbReference type="Proteomes" id="UP000318681"/>
    </source>
</evidence>
<sequence>MHVGNSFIFAHPDGLDGDQSRDADVYQTEYRLADRVEGLGFDSIWGVEHHFNGYAMCPDPLKFLSYFAARTTRVKLGTMVVVAPWHHPIRVAEDVAVLDQISGGRVVLGMGRGVAKTEFDGFGLDMNLSRQQLIENTEAAMMGLEQGYIEYEGEVVKQPRVLIRPMPQHSFQNRLYLSAQSAETFPIMARLGAGLLFIPGNHAYDASGPQLDDYRRLFREIHHREAPRPIFVAWTFVDEDRDRAHELGPDYITRYSMTAMNHYATTGAHMKGLKGYENYAAGAEAQRKAGITPEQSARKWTGNHVYGTPDECVAKAIDIQQKLGACAYLAVFNYAGMGEAEATRNQSLFAQKVLPRLKAYEAGLDIGQPVLAQAA</sequence>
<dbReference type="Proteomes" id="UP000318681">
    <property type="component" value="Unassembled WGS sequence"/>
</dbReference>
<dbReference type="InterPro" id="IPR050766">
    <property type="entry name" value="Bact_Lucif_Oxidored"/>
</dbReference>
<dbReference type="GO" id="GO:0004497">
    <property type="term" value="F:monooxygenase activity"/>
    <property type="evidence" value="ECO:0007669"/>
    <property type="project" value="UniProtKB-KW"/>
</dbReference>
<evidence type="ECO:0000256" key="3">
    <source>
        <dbReference type="ARBA" id="ARBA00023002"/>
    </source>
</evidence>
<dbReference type="InterPro" id="IPR011251">
    <property type="entry name" value="Luciferase-like_dom"/>
</dbReference>
<name>A0A558RA59_9SPHN</name>
<dbReference type="GO" id="GO:0005829">
    <property type="term" value="C:cytosol"/>
    <property type="evidence" value="ECO:0007669"/>
    <property type="project" value="TreeGrafter"/>
</dbReference>
<protein>
    <submittedName>
        <fullName evidence="6">LLM class flavin-dependent oxidoreductase</fullName>
    </submittedName>
</protein>
<keyword evidence="2" id="KW-0285">Flavoprotein</keyword>
<feature type="domain" description="Luciferase-like" evidence="5">
    <location>
        <begin position="10"/>
        <end position="321"/>
    </location>
</feature>
<dbReference type="Pfam" id="PF00296">
    <property type="entry name" value="Bac_luciferase"/>
    <property type="match status" value="1"/>
</dbReference>
<comment type="similarity">
    <text evidence="1">Belongs to the bacterial luciferase oxidoreductase family.</text>
</comment>
<comment type="caution">
    <text evidence="6">The sequence shown here is derived from an EMBL/GenBank/DDBJ whole genome shotgun (WGS) entry which is preliminary data.</text>
</comment>
<evidence type="ECO:0000313" key="6">
    <source>
        <dbReference type="EMBL" id="TVV76261.1"/>
    </source>
</evidence>